<evidence type="ECO:0000256" key="1">
    <source>
        <dbReference type="ARBA" id="ARBA00004623"/>
    </source>
</evidence>
<dbReference type="SUPFAM" id="SSF56112">
    <property type="entry name" value="Protein kinase-like (PK-like)"/>
    <property type="match status" value="1"/>
</dbReference>
<keyword evidence="15" id="KW-1185">Reference proteome</keyword>
<feature type="compositionally biased region" description="Low complexity" evidence="12">
    <location>
        <begin position="621"/>
        <end position="631"/>
    </location>
</feature>
<keyword evidence="3" id="KW-0723">Serine/threonine-protein kinase</keyword>
<evidence type="ECO:0000256" key="7">
    <source>
        <dbReference type="ARBA" id="ARBA00022840"/>
    </source>
</evidence>
<evidence type="ECO:0000313" key="14">
    <source>
        <dbReference type="EMBL" id="CAG5160282.1"/>
    </source>
</evidence>
<feature type="compositionally biased region" description="Basic and acidic residues" evidence="12">
    <location>
        <begin position="484"/>
        <end position="522"/>
    </location>
</feature>
<dbReference type="PANTHER" id="PTHR24348">
    <property type="entry name" value="SERINE/THREONINE-PROTEIN KINASE UNC-51-RELATED"/>
    <property type="match status" value="1"/>
</dbReference>
<evidence type="ECO:0000256" key="12">
    <source>
        <dbReference type="SAM" id="MobiDB-lite"/>
    </source>
</evidence>
<dbReference type="PANTHER" id="PTHR24348:SF22">
    <property type="entry name" value="NON-SPECIFIC SERINE_THREONINE PROTEIN KINASE"/>
    <property type="match status" value="1"/>
</dbReference>
<dbReference type="PROSITE" id="PS50011">
    <property type="entry name" value="PROTEIN_KINASE_DOM"/>
    <property type="match status" value="1"/>
</dbReference>
<dbReference type="GO" id="GO:0034045">
    <property type="term" value="C:phagophore assembly site membrane"/>
    <property type="evidence" value="ECO:0007669"/>
    <property type="project" value="UniProtKB-SubCell"/>
</dbReference>
<dbReference type="InterPro" id="IPR011009">
    <property type="entry name" value="Kinase-like_dom_sf"/>
</dbReference>
<organism evidence="14 15">
    <name type="scientific">Alternaria atra</name>
    <dbReference type="NCBI Taxonomy" id="119953"/>
    <lineage>
        <taxon>Eukaryota</taxon>
        <taxon>Fungi</taxon>
        <taxon>Dikarya</taxon>
        <taxon>Ascomycota</taxon>
        <taxon>Pezizomycotina</taxon>
        <taxon>Dothideomycetes</taxon>
        <taxon>Pleosporomycetidae</taxon>
        <taxon>Pleosporales</taxon>
        <taxon>Pleosporineae</taxon>
        <taxon>Pleosporaceae</taxon>
        <taxon>Alternaria</taxon>
        <taxon>Alternaria sect. Ulocladioides</taxon>
    </lineage>
</organism>
<dbReference type="RefSeq" id="XP_043169335.1">
    <property type="nucleotide sequence ID" value="XM_043313400.1"/>
</dbReference>
<dbReference type="Gene3D" id="1.10.510.10">
    <property type="entry name" value="Transferase(Phosphotransferase) domain 1"/>
    <property type="match status" value="1"/>
</dbReference>
<dbReference type="OrthoDB" id="3686858at2759"/>
<proteinExistence type="predicted"/>
<evidence type="ECO:0000256" key="9">
    <source>
        <dbReference type="ARBA" id="ARBA00030237"/>
    </source>
</evidence>
<keyword evidence="7" id="KW-0067">ATP-binding</keyword>
<dbReference type="EMBL" id="CAJRGZ010000019">
    <property type="protein sequence ID" value="CAG5160282.1"/>
    <property type="molecule type" value="Genomic_DNA"/>
</dbReference>
<keyword evidence="6" id="KW-0418">Kinase</keyword>
<dbReference type="GO" id="GO:0005524">
    <property type="term" value="F:ATP binding"/>
    <property type="evidence" value="ECO:0007669"/>
    <property type="project" value="UniProtKB-KW"/>
</dbReference>
<dbReference type="Pfam" id="PF00069">
    <property type="entry name" value="Pkinase"/>
    <property type="match status" value="1"/>
</dbReference>
<comment type="caution">
    <text evidence="14">The sequence shown here is derived from an EMBL/GenBank/DDBJ whole genome shotgun (WGS) entry which is preliminary data.</text>
</comment>
<evidence type="ECO:0000256" key="6">
    <source>
        <dbReference type="ARBA" id="ARBA00022777"/>
    </source>
</evidence>
<feature type="region of interest" description="Disordered" evidence="12">
    <location>
        <begin position="375"/>
        <end position="395"/>
    </location>
</feature>
<dbReference type="InterPro" id="IPR008271">
    <property type="entry name" value="Ser/Thr_kinase_AS"/>
</dbReference>
<feature type="domain" description="Protein kinase" evidence="13">
    <location>
        <begin position="1"/>
        <end position="242"/>
    </location>
</feature>
<evidence type="ECO:0000256" key="4">
    <source>
        <dbReference type="ARBA" id="ARBA00022679"/>
    </source>
</evidence>
<evidence type="ECO:0000256" key="2">
    <source>
        <dbReference type="ARBA" id="ARBA00012513"/>
    </source>
</evidence>
<dbReference type="GeneID" id="67017596"/>
<comment type="catalytic activity">
    <reaction evidence="11">
        <text>L-seryl-[protein] + ATP = O-phospho-L-seryl-[protein] + ADP + H(+)</text>
        <dbReference type="Rhea" id="RHEA:17989"/>
        <dbReference type="Rhea" id="RHEA-COMP:9863"/>
        <dbReference type="Rhea" id="RHEA-COMP:11604"/>
        <dbReference type="ChEBI" id="CHEBI:15378"/>
        <dbReference type="ChEBI" id="CHEBI:29999"/>
        <dbReference type="ChEBI" id="CHEBI:30616"/>
        <dbReference type="ChEBI" id="CHEBI:83421"/>
        <dbReference type="ChEBI" id="CHEBI:456216"/>
        <dbReference type="EC" id="2.7.11.1"/>
    </reaction>
</comment>
<evidence type="ECO:0000313" key="15">
    <source>
        <dbReference type="Proteomes" id="UP000676310"/>
    </source>
</evidence>
<feature type="region of interest" description="Disordered" evidence="12">
    <location>
        <begin position="612"/>
        <end position="655"/>
    </location>
</feature>
<feature type="region of interest" description="Disordered" evidence="12">
    <location>
        <begin position="131"/>
        <end position="152"/>
    </location>
</feature>
<dbReference type="GO" id="GO:0004674">
    <property type="term" value="F:protein serine/threonine kinase activity"/>
    <property type="evidence" value="ECO:0007669"/>
    <property type="project" value="UniProtKB-KW"/>
</dbReference>
<dbReference type="InterPro" id="IPR000719">
    <property type="entry name" value="Prot_kinase_dom"/>
</dbReference>
<keyword evidence="4" id="KW-0808">Transferase</keyword>
<name>A0A8J2I3B1_9PLEO</name>
<evidence type="ECO:0000259" key="13">
    <source>
        <dbReference type="PROSITE" id="PS50011"/>
    </source>
</evidence>
<protein>
    <recommendedName>
        <fullName evidence="2">non-specific serine/threonine protein kinase</fullName>
        <ecNumber evidence="2">2.7.11.1</ecNumber>
    </recommendedName>
    <alternativeName>
        <fullName evidence="9">Autophagy-related protein 1</fullName>
    </alternativeName>
</protein>
<sequence>MQLKADLRSEDHDSKRYVRELEALAKFTQGKYARHFVRTYGWYQDGGWLYICMEHCKHLDLGTYLRTHTTVSEDTAKAIALQVLQGLSKMHRNSFAHRDLKPANILIHHKPPEDDEWWVVLGDLGLSRRSGTSSGTTTVRGTPSFMAPETIGKPFMGNPKDADPYSADMWCLGETISYAITGHHTFSDDHLLQYQERRIGFPDEALKKSGASVRAINFIGSLMEVEPLRRLTAAQALDHPWITADHLSHTDTPNNTAANPVPKNTSDFPKKQSRAIIIKDANGEVVEYDKRKLPTLSQTTQASAQWTQTVPSHSEDTQASAQWTQTVPMHPDNTQASAMWTGTVASPGTQKDTSTSVYQPTVRQRTVETAIVRKEKEEEQVPDPEQARSSIPSSRTDLFLRQLDQRLKTDEERDLLDSFKQFSAAERLRTSERQKAFARENKATKLNDLRKFSRNFMLNTPVPSDLLPILSKDEEKQRQIMANDEERRRGMEASVKRQAPVDKSKTGEKDNMDMRVSQEEQKQVPPGVSPLPRRQPYGNAALPPSANTSRRRPPTVVRPHSVSASKPALPRNQFGPQPFRVVSGTQVPVEKALHSPSPTRWEEAVRRQEMIAAQTLVQQPTAEATSSSTTEVPNTQARGKKKKKSKSGGQKVEGR</sequence>
<dbReference type="InterPro" id="IPR045269">
    <property type="entry name" value="Atg1-like"/>
</dbReference>
<dbReference type="AlphaFoldDB" id="A0A8J2I3B1"/>
<reference evidence="14" key="1">
    <citation type="submission" date="2021-05" db="EMBL/GenBank/DDBJ databases">
        <authorList>
            <person name="Stam R."/>
        </authorList>
    </citation>
    <scope>NUCLEOTIDE SEQUENCE</scope>
    <source>
        <strain evidence="14">CS162</strain>
    </source>
</reference>
<evidence type="ECO:0000256" key="3">
    <source>
        <dbReference type="ARBA" id="ARBA00022527"/>
    </source>
</evidence>
<evidence type="ECO:0000256" key="11">
    <source>
        <dbReference type="ARBA" id="ARBA00048679"/>
    </source>
</evidence>
<feature type="region of interest" description="Disordered" evidence="12">
    <location>
        <begin position="484"/>
        <end position="580"/>
    </location>
</feature>
<dbReference type="Proteomes" id="UP000676310">
    <property type="component" value="Unassembled WGS sequence"/>
</dbReference>
<comment type="catalytic activity">
    <reaction evidence="10">
        <text>L-threonyl-[protein] + ATP = O-phospho-L-threonyl-[protein] + ADP + H(+)</text>
        <dbReference type="Rhea" id="RHEA:46608"/>
        <dbReference type="Rhea" id="RHEA-COMP:11060"/>
        <dbReference type="Rhea" id="RHEA-COMP:11605"/>
        <dbReference type="ChEBI" id="CHEBI:15378"/>
        <dbReference type="ChEBI" id="CHEBI:30013"/>
        <dbReference type="ChEBI" id="CHEBI:30616"/>
        <dbReference type="ChEBI" id="CHEBI:61977"/>
        <dbReference type="ChEBI" id="CHEBI:456216"/>
        <dbReference type="EC" id="2.7.11.1"/>
    </reaction>
</comment>
<dbReference type="PROSITE" id="PS00108">
    <property type="entry name" value="PROTEIN_KINASE_ST"/>
    <property type="match status" value="1"/>
</dbReference>
<dbReference type="SMART" id="SM00220">
    <property type="entry name" value="S_TKc"/>
    <property type="match status" value="1"/>
</dbReference>
<keyword evidence="8" id="KW-0072">Autophagy</keyword>
<comment type="subcellular location">
    <subcellularLocation>
        <location evidence="1">Preautophagosomal structure membrane</location>
        <topology evidence="1">Peripheral membrane protein</topology>
    </subcellularLocation>
</comment>
<gene>
    <name evidence="14" type="ORF">ALTATR162_LOCUS5780</name>
</gene>
<feature type="compositionally biased region" description="Low complexity" evidence="12">
    <location>
        <begin position="554"/>
        <end position="563"/>
    </location>
</feature>
<feature type="compositionally biased region" description="Low complexity" evidence="12">
    <location>
        <begin position="131"/>
        <end position="144"/>
    </location>
</feature>
<evidence type="ECO:0000256" key="8">
    <source>
        <dbReference type="ARBA" id="ARBA00023006"/>
    </source>
</evidence>
<accession>A0A8J2I3B1</accession>
<dbReference type="EC" id="2.7.11.1" evidence="2"/>
<keyword evidence="5" id="KW-0547">Nucleotide-binding</keyword>
<evidence type="ECO:0000256" key="5">
    <source>
        <dbReference type="ARBA" id="ARBA00022741"/>
    </source>
</evidence>
<evidence type="ECO:0000256" key="10">
    <source>
        <dbReference type="ARBA" id="ARBA00047899"/>
    </source>
</evidence>
<dbReference type="GO" id="GO:0000045">
    <property type="term" value="P:autophagosome assembly"/>
    <property type="evidence" value="ECO:0007669"/>
    <property type="project" value="TreeGrafter"/>
</dbReference>
<dbReference type="GO" id="GO:0005776">
    <property type="term" value="C:autophagosome"/>
    <property type="evidence" value="ECO:0007669"/>
    <property type="project" value="TreeGrafter"/>
</dbReference>
<dbReference type="GO" id="GO:0010506">
    <property type="term" value="P:regulation of autophagy"/>
    <property type="evidence" value="ECO:0007669"/>
    <property type="project" value="InterPro"/>
</dbReference>
<dbReference type="GO" id="GO:0005829">
    <property type="term" value="C:cytosol"/>
    <property type="evidence" value="ECO:0007669"/>
    <property type="project" value="TreeGrafter"/>
</dbReference>